<evidence type="ECO:0000313" key="3">
    <source>
        <dbReference type="EMBL" id="KAG7726978.1"/>
    </source>
</evidence>
<organism evidence="3 6">
    <name type="scientific">Ogataea haglerorum</name>
    <dbReference type="NCBI Taxonomy" id="1937702"/>
    <lineage>
        <taxon>Eukaryota</taxon>
        <taxon>Fungi</taxon>
        <taxon>Dikarya</taxon>
        <taxon>Ascomycota</taxon>
        <taxon>Saccharomycotina</taxon>
        <taxon>Pichiomycetes</taxon>
        <taxon>Pichiales</taxon>
        <taxon>Pichiaceae</taxon>
        <taxon>Ogataea</taxon>
    </lineage>
</organism>
<dbReference type="EMBL" id="JAHLUH010000008">
    <property type="protein sequence ID" value="KAG7726978.1"/>
    <property type="molecule type" value="Genomic_DNA"/>
</dbReference>
<dbReference type="GO" id="GO:0005634">
    <property type="term" value="C:nucleus"/>
    <property type="evidence" value="ECO:0007669"/>
    <property type="project" value="TreeGrafter"/>
</dbReference>
<name>A0AAN6I046_9ASCO</name>
<evidence type="ECO:0000313" key="5">
    <source>
        <dbReference type="Proteomes" id="UP000697297"/>
    </source>
</evidence>
<dbReference type="EMBL" id="JAHLUN010000010">
    <property type="protein sequence ID" value="KAG7763807.1"/>
    <property type="molecule type" value="Genomic_DNA"/>
</dbReference>
<feature type="compositionally biased region" description="Low complexity" evidence="1">
    <location>
        <begin position="358"/>
        <end position="368"/>
    </location>
</feature>
<gene>
    <name evidence="3" type="ORF">KL933_003261</name>
    <name evidence="4" type="ORF">KL946_003908</name>
</gene>
<comment type="caution">
    <text evidence="3">The sequence shown here is derived from an EMBL/GenBank/DDBJ whole genome shotgun (WGS) entry which is preliminary data.</text>
</comment>
<protein>
    <recommendedName>
        <fullName evidence="2">Integrase zinc-binding domain-containing protein</fullName>
    </recommendedName>
</protein>
<dbReference type="Proteomes" id="UP000697297">
    <property type="component" value="Unassembled WGS sequence"/>
</dbReference>
<accession>A0AAN6I046</accession>
<dbReference type="PANTHER" id="PTHR43138">
    <property type="entry name" value="ACETYLTRANSFERASE, GNAT FAMILY"/>
    <property type="match status" value="1"/>
</dbReference>
<evidence type="ECO:0000256" key="1">
    <source>
        <dbReference type="SAM" id="MobiDB-lite"/>
    </source>
</evidence>
<evidence type="ECO:0000259" key="2">
    <source>
        <dbReference type="Pfam" id="PF17921"/>
    </source>
</evidence>
<dbReference type="Gene3D" id="3.40.630.30">
    <property type="match status" value="1"/>
</dbReference>
<evidence type="ECO:0000313" key="4">
    <source>
        <dbReference type="EMBL" id="KAG7763807.1"/>
    </source>
</evidence>
<dbReference type="Gene3D" id="1.10.340.70">
    <property type="match status" value="1"/>
</dbReference>
<feature type="domain" description="Integrase zinc-binding" evidence="2">
    <location>
        <begin position="280"/>
        <end position="329"/>
    </location>
</feature>
<keyword evidence="5" id="KW-1185">Reference proteome</keyword>
<dbReference type="PANTHER" id="PTHR43138:SF2">
    <property type="entry name" value="PROTEIN SPT10"/>
    <property type="match status" value="1"/>
</dbReference>
<dbReference type="InterPro" id="IPR016181">
    <property type="entry name" value="Acyl_CoA_acyltransferase"/>
</dbReference>
<dbReference type="InterPro" id="IPR052742">
    <property type="entry name" value="Mito_N-acetyltransferase"/>
</dbReference>
<feature type="region of interest" description="Disordered" evidence="1">
    <location>
        <begin position="339"/>
        <end position="368"/>
    </location>
</feature>
<dbReference type="Pfam" id="PF17921">
    <property type="entry name" value="Integrase_H2C2"/>
    <property type="match status" value="1"/>
</dbReference>
<dbReference type="InterPro" id="IPR041588">
    <property type="entry name" value="Integrase_H2C2"/>
</dbReference>
<evidence type="ECO:0000313" key="6">
    <source>
        <dbReference type="Proteomes" id="UP000738402"/>
    </source>
</evidence>
<feature type="region of interest" description="Disordered" evidence="1">
    <location>
        <begin position="430"/>
        <end position="489"/>
    </location>
</feature>
<dbReference type="Proteomes" id="UP000738402">
    <property type="component" value="Unassembled WGS sequence"/>
</dbReference>
<feature type="compositionally biased region" description="Polar residues" evidence="1">
    <location>
        <begin position="444"/>
        <end position="461"/>
    </location>
</feature>
<reference evidence="3 5" key="1">
    <citation type="journal article" date="2021" name="G3 (Bethesda)">
        <title>Genomic diversity, chromosomal rearrangements, and interspecies hybridization in the ogataea polymorpha species complex.</title>
        <authorList>
            <person name="Hanson S.J."/>
            <person name="Cinneide E.O."/>
            <person name="Salzberg L.I."/>
            <person name="Wolfe K.H."/>
            <person name="McGowan J."/>
            <person name="Fitzpatrick D.A."/>
            <person name="Matlin K."/>
        </authorList>
    </citation>
    <scope>NUCLEOTIDE SEQUENCE</scope>
    <source>
        <strain evidence="4">81-436-3</strain>
        <strain evidence="3">83-405-1</strain>
    </source>
</reference>
<proteinExistence type="predicted"/>
<dbReference type="SUPFAM" id="SSF55729">
    <property type="entry name" value="Acyl-CoA N-acyltransferases (Nat)"/>
    <property type="match status" value="1"/>
</dbReference>
<dbReference type="AlphaFoldDB" id="A0AAN6I046"/>
<sequence length="504" mass="57092">MGGFNNVILSNSHFVPHYNVTTGIERLTVLLKDKETTATIYPIFSPDDLPFELLRFLTQEYNDEIARGDTQPFFEPLTIDEFRDYWFGQFAAVMVLGDDPTLDTSWSHKEWAKRCLGTFFIKASYPGRCAHVATANILVNAGIREKGIGRILAECFLAWAPKLSYTYVMMELIFETNAPAKNVLESLHFKKVGRIKGCGLLKSSKDSLIDAITYGRELDPPETKTDHTSKYEKIRNFILTRKYPDDADRQEKSRLRALASHYTVENGHLYLKGKEVIMTQKEQLRITKDAHERGHVGINKTTSYLCDRYHWPKIKEMVTQVVKSCPECKDPTLLSLKRSEVPTPKLRTKSPRQQYIHQQSPNSSLPQQLPDIAHIYQNSHIDSSNPLNDILASSGISDVVEMVQRQHRHIQEPHQSHSFADYASHYHPSITSNFHYDSPGGHSETPTPADSQSLRYKTPNSIPIDPAVTKSHNQSPSDGPDATASSEIDMARALLNSGQEQPRN</sequence>